<proteinExistence type="predicted"/>
<keyword evidence="4" id="KW-1185">Reference proteome</keyword>
<dbReference type="InterPro" id="IPR054722">
    <property type="entry name" value="PolX-like_BBD"/>
</dbReference>
<feature type="domain" description="Retrovirus-related Pol polyprotein from transposon TNT 1-94-like beta-barrel" evidence="2">
    <location>
        <begin position="102"/>
        <end position="157"/>
    </location>
</feature>
<evidence type="ECO:0000256" key="1">
    <source>
        <dbReference type="SAM" id="MobiDB-lite"/>
    </source>
</evidence>
<feature type="region of interest" description="Disordered" evidence="1">
    <location>
        <begin position="72"/>
        <end position="97"/>
    </location>
</feature>
<gene>
    <name evidence="3" type="ORF">Acr_05g0005800</name>
</gene>
<dbReference type="EMBL" id="BJWL01000005">
    <property type="protein sequence ID" value="GFY86941.1"/>
    <property type="molecule type" value="Genomic_DNA"/>
</dbReference>
<name>A0A7J0EKE2_9ERIC</name>
<accession>A0A7J0EKE2</accession>
<evidence type="ECO:0000313" key="3">
    <source>
        <dbReference type="EMBL" id="GFY86941.1"/>
    </source>
</evidence>
<feature type="compositionally biased region" description="Basic and acidic residues" evidence="1">
    <location>
        <begin position="84"/>
        <end position="97"/>
    </location>
</feature>
<reference evidence="3 4" key="1">
    <citation type="submission" date="2019-07" db="EMBL/GenBank/DDBJ databases">
        <title>De Novo Assembly of kiwifruit Actinidia rufa.</title>
        <authorList>
            <person name="Sugita-Konishi S."/>
            <person name="Sato K."/>
            <person name="Mori E."/>
            <person name="Abe Y."/>
            <person name="Kisaki G."/>
            <person name="Hamano K."/>
            <person name="Suezawa K."/>
            <person name="Otani M."/>
            <person name="Fukuda T."/>
            <person name="Manabe T."/>
            <person name="Gomi K."/>
            <person name="Tabuchi M."/>
            <person name="Akimitsu K."/>
            <person name="Kataoka I."/>
        </authorList>
    </citation>
    <scope>NUCLEOTIDE SEQUENCE [LARGE SCALE GENOMIC DNA]</scope>
    <source>
        <strain evidence="4">cv. Fuchu</strain>
    </source>
</reference>
<sequence length="305" mass="34449">MSKFQNLVNQLTSVDLQFEDETWALLFLSSLLENWEILVVSLSNSALNGKLTTSMVIDALFNGEAWRREMGMTDQSESQALVSEESKERGRDQGRGHHKAYEELVRMANNMANRVVGKGTVQFRMEDERSVTLTEVRHIPNLQKILISIGILDSKRCNFEASGGTLRVSKGNKEMLWGRKIRAIPIGGECRDKGSYCPTWFQVVLARKMDKGTQPLPKGMQSKCRGTWRIRNGAARHFGVEVHTLRWKVEKPFDESKVSRMLSCRSYGRARPEAVRMNNLKTSDYPLVGRKGDLVSETVASNPPG</sequence>
<protein>
    <recommendedName>
        <fullName evidence="2">Retrovirus-related Pol polyprotein from transposon TNT 1-94-like beta-barrel domain-containing protein</fullName>
    </recommendedName>
</protein>
<evidence type="ECO:0000259" key="2">
    <source>
        <dbReference type="Pfam" id="PF22936"/>
    </source>
</evidence>
<dbReference type="AlphaFoldDB" id="A0A7J0EKE2"/>
<dbReference type="OrthoDB" id="1283342at2759"/>
<dbReference type="Proteomes" id="UP000585474">
    <property type="component" value="Unassembled WGS sequence"/>
</dbReference>
<comment type="caution">
    <text evidence="3">The sequence shown here is derived from an EMBL/GenBank/DDBJ whole genome shotgun (WGS) entry which is preliminary data.</text>
</comment>
<evidence type="ECO:0000313" key="4">
    <source>
        <dbReference type="Proteomes" id="UP000585474"/>
    </source>
</evidence>
<dbReference type="Pfam" id="PF22936">
    <property type="entry name" value="Pol_BBD"/>
    <property type="match status" value="1"/>
</dbReference>
<organism evidence="3 4">
    <name type="scientific">Actinidia rufa</name>
    <dbReference type="NCBI Taxonomy" id="165716"/>
    <lineage>
        <taxon>Eukaryota</taxon>
        <taxon>Viridiplantae</taxon>
        <taxon>Streptophyta</taxon>
        <taxon>Embryophyta</taxon>
        <taxon>Tracheophyta</taxon>
        <taxon>Spermatophyta</taxon>
        <taxon>Magnoliopsida</taxon>
        <taxon>eudicotyledons</taxon>
        <taxon>Gunneridae</taxon>
        <taxon>Pentapetalae</taxon>
        <taxon>asterids</taxon>
        <taxon>Ericales</taxon>
        <taxon>Actinidiaceae</taxon>
        <taxon>Actinidia</taxon>
    </lineage>
</organism>